<keyword evidence="1" id="KW-0472">Membrane</keyword>
<dbReference type="AlphaFoldDB" id="A0A8S1UAT7"/>
<evidence type="ECO:0008006" key="4">
    <source>
        <dbReference type="Google" id="ProtNLM"/>
    </source>
</evidence>
<organism evidence="2 3">
    <name type="scientific">Paramecium octaurelia</name>
    <dbReference type="NCBI Taxonomy" id="43137"/>
    <lineage>
        <taxon>Eukaryota</taxon>
        <taxon>Sar</taxon>
        <taxon>Alveolata</taxon>
        <taxon>Ciliophora</taxon>
        <taxon>Intramacronucleata</taxon>
        <taxon>Oligohymenophorea</taxon>
        <taxon>Peniculida</taxon>
        <taxon>Parameciidae</taxon>
        <taxon>Paramecium</taxon>
    </lineage>
</organism>
<dbReference type="OrthoDB" id="307304at2759"/>
<protein>
    <recommendedName>
        <fullName evidence="4">Transmembrane protein</fullName>
    </recommendedName>
</protein>
<accession>A0A8S1UAT7</accession>
<name>A0A8S1UAT7_PAROT</name>
<dbReference type="OMA" id="SALTHYV"/>
<gene>
    <name evidence="2" type="ORF">POCTA_138.1.T0400027</name>
</gene>
<dbReference type="Proteomes" id="UP000683925">
    <property type="component" value="Unassembled WGS sequence"/>
</dbReference>
<evidence type="ECO:0000313" key="3">
    <source>
        <dbReference type="Proteomes" id="UP000683925"/>
    </source>
</evidence>
<feature type="transmembrane region" description="Helical" evidence="1">
    <location>
        <begin position="42"/>
        <end position="61"/>
    </location>
</feature>
<keyword evidence="1" id="KW-1133">Transmembrane helix</keyword>
<dbReference type="EMBL" id="CAJJDP010000040">
    <property type="protein sequence ID" value="CAD8161434.1"/>
    <property type="molecule type" value="Genomic_DNA"/>
</dbReference>
<evidence type="ECO:0000313" key="2">
    <source>
        <dbReference type="EMBL" id="CAD8161434.1"/>
    </source>
</evidence>
<feature type="transmembrane region" description="Helical" evidence="1">
    <location>
        <begin position="133"/>
        <end position="156"/>
    </location>
</feature>
<evidence type="ECO:0000256" key="1">
    <source>
        <dbReference type="SAM" id="Phobius"/>
    </source>
</evidence>
<keyword evidence="1" id="KW-0812">Transmembrane</keyword>
<comment type="caution">
    <text evidence="2">The sequence shown here is derived from an EMBL/GenBank/DDBJ whole genome shotgun (WGS) entry which is preliminary data.</text>
</comment>
<sequence>MDIDAHNAEINELNDAKIQQIKAQRKLFGGIIKKGDPLYKNIINVILFALLFPCMIIYELVIGIKNLLIYTWESLISIIHFIAQTYKSTKQYIIVNYYFVKNWIYQKSVLLIEKLKAVLRICSQYIAKKWQQVVLFIAKYFLIFIDNYLFVLYKWVAKKIKFLVGICKYYYQRISSFIRRQIKQLIKFTIAKIKYILNRTKQLILIIYKAIKRLTLYLKEKITLLINYLEQQITKASHFFYERAIIPLQNKIVQFSYYLQDQFTLAMVKLKSALTHYVPIILYYIKVKYLQFQNWIFVQIQLLGRGMKYVKNRLIHYSLLLIDYLLGKYKQLKQNVISPFNLKVKEVLKKIKRSVIDISLKAIDLIKAALLFLRDDVIVKTKVKIMEYYRSGQKVSIQVFKILQNKGRKLTLKLKLIYSKMRENSAKRYEKFRIIMQKLKDKLKILATIIYQKAKTLYEKIKIITNYIILKIKAAFEFIKRIIKLTGQSIKNCVLLMVRLIKKSIKWSIEQQCKILVKFILVFRIFIPIIWLTEKILDIMFVILSYPYLLFNKVFEIGIDFFIYRIPNKLYSWIAYIIEKFIQLLIKIERLLELIFKQAKKIASIINSKLITPVLRFIMGCYKVIKKAVLAIVQSLINFKDMMKYNYVLPAWASIRLFAVRVKNSYIKIKQKVIRIVNYGINKLKQACIFLKNQILFIKTKITEFFKYLIKVLKELVQLIWQQIKYVYGIMIDPLIQFKDYVVQVFISLKNTIVNYMQFLRGVIVAQCIVVKEAAQALQIKMIGILNQIKQSIIEQFQAVNAILQNIYGSIKQQLIQIKIQIAQQMQQVKQSLIQQKNAIAEQFKIVGQSIRMQGVQVKQSIITFKNDMKQTIQAMFKRN</sequence>
<proteinExistence type="predicted"/>
<reference evidence="2" key="1">
    <citation type="submission" date="2021-01" db="EMBL/GenBank/DDBJ databases">
        <authorList>
            <consortium name="Genoscope - CEA"/>
            <person name="William W."/>
        </authorList>
    </citation>
    <scope>NUCLEOTIDE SEQUENCE</scope>
</reference>
<keyword evidence="3" id="KW-1185">Reference proteome</keyword>